<reference evidence="1" key="1">
    <citation type="submission" date="2022-09" db="EMBL/GenBank/DDBJ databases">
        <title>Haloadaptaus new haloarchaeum isolated from saline soil.</title>
        <authorList>
            <person name="Duran-Viseras A."/>
            <person name="Sanchez-Porro C."/>
            <person name="Ventosa A."/>
        </authorList>
    </citation>
    <scope>NUCLEOTIDE SEQUENCE</scope>
    <source>
        <strain evidence="1">F3-133</strain>
    </source>
</reference>
<dbReference type="AlphaFoldDB" id="A0A9Q4C5G7"/>
<dbReference type="SUPFAM" id="SSF53335">
    <property type="entry name" value="S-adenosyl-L-methionine-dependent methyltransferases"/>
    <property type="match status" value="1"/>
</dbReference>
<dbReference type="Gene3D" id="3.40.50.150">
    <property type="entry name" value="Vaccinia Virus protein VP39"/>
    <property type="match status" value="1"/>
</dbReference>
<name>A0A9Q4C5G7_9EURY</name>
<proteinExistence type="predicted"/>
<protein>
    <submittedName>
        <fullName evidence="1">Class I SAM-dependent methyltransferase</fullName>
    </submittedName>
</protein>
<dbReference type="GO" id="GO:0008168">
    <property type="term" value="F:methyltransferase activity"/>
    <property type="evidence" value="ECO:0007669"/>
    <property type="project" value="UniProtKB-KW"/>
</dbReference>
<gene>
    <name evidence="1" type="ORF">EGH25_08670</name>
</gene>
<dbReference type="RefSeq" id="WP_266087663.1">
    <property type="nucleotide sequence ID" value="NZ_RKLV01000008.1"/>
</dbReference>
<organism evidence="1 2">
    <name type="scientific">Halorutilus salinus</name>
    <dbReference type="NCBI Taxonomy" id="2487751"/>
    <lineage>
        <taxon>Archaea</taxon>
        <taxon>Methanobacteriati</taxon>
        <taxon>Methanobacteriota</taxon>
        <taxon>Stenosarchaea group</taxon>
        <taxon>Halobacteria</taxon>
        <taxon>Halorutilales</taxon>
        <taxon>Halorutilaceae</taxon>
        <taxon>Halorutilus</taxon>
    </lineage>
</organism>
<evidence type="ECO:0000313" key="1">
    <source>
        <dbReference type="EMBL" id="MCX2819422.1"/>
    </source>
</evidence>
<dbReference type="EMBL" id="RKLV01000008">
    <property type="protein sequence ID" value="MCX2819422.1"/>
    <property type="molecule type" value="Genomic_DNA"/>
</dbReference>
<keyword evidence="2" id="KW-1185">Reference proteome</keyword>
<evidence type="ECO:0000313" key="2">
    <source>
        <dbReference type="Proteomes" id="UP001149411"/>
    </source>
</evidence>
<keyword evidence="1" id="KW-0808">Transferase</keyword>
<accession>A0A9Q4C5G7</accession>
<dbReference type="Proteomes" id="UP001149411">
    <property type="component" value="Unassembled WGS sequence"/>
</dbReference>
<sequence>MSFKRYLNAKASVERRSLDPTVLKEVEALIKGRTEPTVLEVGAGTGSMPIHLSEKDVLPEGTSYTALDKDGEVLDDARRRLSEHRLSETGSDGAVNIDGTEVGFVEGDLYDADGGYDLAVAHAVLDLLPVGEAVEHLLDLSEAFYFPVCFDGVTAFEPTYDEGFDRRIEEAYHATMDDRAGASRTGRRVFGAVRDSGGAVTAAASSDWVLFPGEDGYTEDERYMLRYIVETVGDAVEGAPEIDADRLQSWVEDRLRRIEDEELVYIAHQIDLAGRSN</sequence>
<keyword evidence="1" id="KW-0489">Methyltransferase</keyword>
<dbReference type="InterPro" id="IPR029063">
    <property type="entry name" value="SAM-dependent_MTases_sf"/>
</dbReference>
<dbReference type="GO" id="GO:0032259">
    <property type="term" value="P:methylation"/>
    <property type="evidence" value="ECO:0007669"/>
    <property type="project" value="UniProtKB-KW"/>
</dbReference>
<comment type="caution">
    <text evidence="1">The sequence shown here is derived from an EMBL/GenBank/DDBJ whole genome shotgun (WGS) entry which is preliminary data.</text>
</comment>